<protein>
    <submittedName>
        <fullName evidence="2">YCII domain protein</fullName>
    </submittedName>
</protein>
<dbReference type="SUPFAM" id="SSF54909">
    <property type="entry name" value="Dimeric alpha+beta barrel"/>
    <property type="match status" value="1"/>
</dbReference>
<dbReference type="KEGG" id="psac:PSM36_0548"/>
<keyword evidence="3" id="KW-1185">Reference proteome</keyword>
<dbReference type="Proteomes" id="UP000187464">
    <property type="component" value="Chromosome I"/>
</dbReference>
<dbReference type="Gene3D" id="3.30.70.1060">
    <property type="entry name" value="Dimeric alpha+beta barrel"/>
    <property type="match status" value="1"/>
</dbReference>
<feature type="chain" id="PRO_5012210084" evidence="1">
    <location>
        <begin position="19"/>
        <end position="168"/>
    </location>
</feature>
<reference evidence="2 3" key="1">
    <citation type="submission" date="2016-08" db="EMBL/GenBank/DDBJ databases">
        <authorList>
            <person name="Seilhamer J.J."/>
        </authorList>
    </citation>
    <scope>NUCLEOTIDE SEQUENCE [LARGE SCALE GENOMIC DNA]</scope>
    <source>
        <strain evidence="2">M3/6</strain>
    </source>
</reference>
<evidence type="ECO:0000313" key="2">
    <source>
        <dbReference type="EMBL" id="SCD19378.1"/>
    </source>
</evidence>
<proteinExistence type="predicted"/>
<keyword evidence="1" id="KW-0732">Signal</keyword>
<feature type="signal peptide" evidence="1">
    <location>
        <begin position="1"/>
        <end position="18"/>
    </location>
</feature>
<dbReference type="EMBL" id="LT605205">
    <property type="protein sequence ID" value="SCD19378.1"/>
    <property type="molecule type" value="Genomic_DNA"/>
</dbReference>
<evidence type="ECO:0000313" key="3">
    <source>
        <dbReference type="Proteomes" id="UP000187464"/>
    </source>
</evidence>
<name>A0A1R3T2H1_9BACT</name>
<evidence type="ECO:0000256" key="1">
    <source>
        <dbReference type="SAM" id="SignalP"/>
    </source>
</evidence>
<gene>
    <name evidence="2" type="ORF">PSM36_0548</name>
</gene>
<dbReference type="RefSeq" id="WP_076928676.1">
    <property type="nucleotide sequence ID" value="NZ_LT605205.1"/>
</dbReference>
<dbReference type="STRING" id="1642647.PSM36_0548"/>
<organism evidence="2 3">
    <name type="scientific">Proteiniphilum saccharofermentans</name>
    <dbReference type="NCBI Taxonomy" id="1642647"/>
    <lineage>
        <taxon>Bacteria</taxon>
        <taxon>Pseudomonadati</taxon>
        <taxon>Bacteroidota</taxon>
        <taxon>Bacteroidia</taxon>
        <taxon>Bacteroidales</taxon>
        <taxon>Dysgonomonadaceae</taxon>
        <taxon>Proteiniphilum</taxon>
    </lineage>
</organism>
<dbReference type="AlphaFoldDB" id="A0A1R3T2H1"/>
<sequence length="168" mass="18690">MKYLFVAITLLLVSAVFGQSDPQKNSEVALQRDTTISNSNYDKALAVKLGADDYGMKSYFFVILKTGTNTTTDRDFISENFRGHLDNIQRLTQEGKLVVAGPLGQNENSYRGIFILNNIDSAEEARGLLLTDPAIKSGLLNFEIFTWYGSAALPEYLPVSDKIWEVNP</sequence>
<accession>A0A1R3T2H1</accession>
<dbReference type="InterPro" id="IPR011008">
    <property type="entry name" value="Dimeric_a/b-barrel"/>
</dbReference>